<evidence type="ECO:0000313" key="2">
    <source>
        <dbReference type="Proteomes" id="UP000716291"/>
    </source>
</evidence>
<proteinExistence type="predicted"/>
<accession>A0A9P7BI29</accession>
<reference evidence="1" key="1">
    <citation type="journal article" date="2020" name="Microb. Genom.">
        <title>Genetic diversity of clinical and environmental Mucorales isolates obtained from an investigation of mucormycosis cases among solid organ transplant recipients.</title>
        <authorList>
            <person name="Nguyen M.H."/>
            <person name="Kaul D."/>
            <person name="Muto C."/>
            <person name="Cheng S.J."/>
            <person name="Richter R.A."/>
            <person name="Bruno V.M."/>
            <person name="Liu G."/>
            <person name="Beyhan S."/>
            <person name="Sundermann A.J."/>
            <person name="Mounaud S."/>
            <person name="Pasculle A.W."/>
            <person name="Nierman W.C."/>
            <person name="Driscoll E."/>
            <person name="Cumbie R."/>
            <person name="Clancy C.J."/>
            <person name="Dupont C.L."/>
        </authorList>
    </citation>
    <scope>NUCLEOTIDE SEQUENCE</scope>
    <source>
        <strain evidence="1">GL11</strain>
    </source>
</reference>
<dbReference type="Proteomes" id="UP000716291">
    <property type="component" value="Unassembled WGS sequence"/>
</dbReference>
<protein>
    <submittedName>
        <fullName evidence="1">Uncharacterized protein</fullName>
    </submittedName>
</protein>
<name>A0A9P7BI29_RHIOR</name>
<keyword evidence="2" id="KW-1185">Reference proteome</keyword>
<organism evidence="1 2">
    <name type="scientific">Rhizopus oryzae</name>
    <name type="common">Mucormycosis agent</name>
    <name type="synonym">Rhizopus arrhizus var. delemar</name>
    <dbReference type="NCBI Taxonomy" id="64495"/>
    <lineage>
        <taxon>Eukaryota</taxon>
        <taxon>Fungi</taxon>
        <taxon>Fungi incertae sedis</taxon>
        <taxon>Mucoromycota</taxon>
        <taxon>Mucoromycotina</taxon>
        <taxon>Mucoromycetes</taxon>
        <taxon>Mucorales</taxon>
        <taxon>Mucorineae</taxon>
        <taxon>Rhizopodaceae</taxon>
        <taxon>Rhizopus</taxon>
    </lineage>
</organism>
<dbReference type="AlphaFoldDB" id="A0A9P7BI29"/>
<evidence type="ECO:0000313" key="1">
    <source>
        <dbReference type="EMBL" id="KAG1272389.1"/>
    </source>
</evidence>
<comment type="caution">
    <text evidence="1">The sequence shown here is derived from an EMBL/GenBank/DDBJ whole genome shotgun (WGS) entry which is preliminary data.</text>
</comment>
<dbReference type="EMBL" id="JAANQT010015235">
    <property type="protein sequence ID" value="KAG1272389.1"/>
    <property type="molecule type" value="Genomic_DNA"/>
</dbReference>
<sequence length="70" mass="6994">MLLPSPTGMPASCSARASTLRATLLRPAGSRTCRVLAGSARAPSAGLSWITATAALSGIYTPGCSRVTSS</sequence>
<gene>
    <name evidence="1" type="ORF">G6F64_015515</name>
</gene>